<keyword evidence="2" id="KW-1185">Reference proteome</keyword>
<gene>
    <name evidence="1" type="ORF">J2S03_000020</name>
</gene>
<proteinExistence type="predicted"/>
<accession>A0ABT9XD45</accession>
<name>A0ABT9XD45_9BACL</name>
<protein>
    <submittedName>
        <fullName evidence="1">Uncharacterized protein</fullName>
    </submittedName>
</protein>
<evidence type="ECO:0000313" key="2">
    <source>
        <dbReference type="Proteomes" id="UP001232973"/>
    </source>
</evidence>
<sequence>MYPGGGWIDGAGVLWRGPWAPDGRAGWDVQPWLTEPWLTSCDPWMPAHTPWGPEGAWHVYPWWLRSGGAGWQAAPWPGPWHGFAGPAEAWAGRGAFSQSYPHGYPYFPLPSMLGWWSDAWAMQPYHSVWWG</sequence>
<evidence type="ECO:0000313" key="1">
    <source>
        <dbReference type="EMBL" id="MDQ0188216.1"/>
    </source>
</evidence>
<reference evidence="1 2" key="1">
    <citation type="submission" date="2023-07" db="EMBL/GenBank/DDBJ databases">
        <title>Genomic Encyclopedia of Type Strains, Phase IV (KMG-IV): sequencing the most valuable type-strain genomes for metagenomic binning, comparative biology and taxonomic classification.</title>
        <authorList>
            <person name="Goeker M."/>
        </authorList>
    </citation>
    <scope>NUCLEOTIDE SEQUENCE [LARGE SCALE GENOMIC DNA]</scope>
    <source>
        <strain evidence="1 2">DSM 4006</strain>
    </source>
</reference>
<dbReference type="RefSeq" id="WP_274455637.1">
    <property type="nucleotide sequence ID" value="NZ_CP067097.1"/>
</dbReference>
<organism evidence="1 2">
    <name type="scientific">Alicyclobacillus cycloheptanicus</name>
    <dbReference type="NCBI Taxonomy" id="1457"/>
    <lineage>
        <taxon>Bacteria</taxon>
        <taxon>Bacillati</taxon>
        <taxon>Bacillota</taxon>
        <taxon>Bacilli</taxon>
        <taxon>Bacillales</taxon>
        <taxon>Alicyclobacillaceae</taxon>
        <taxon>Alicyclobacillus</taxon>
    </lineage>
</organism>
<dbReference type="EMBL" id="JAUSTP010000001">
    <property type="protein sequence ID" value="MDQ0188216.1"/>
    <property type="molecule type" value="Genomic_DNA"/>
</dbReference>
<dbReference type="Proteomes" id="UP001232973">
    <property type="component" value="Unassembled WGS sequence"/>
</dbReference>
<comment type="caution">
    <text evidence="1">The sequence shown here is derived from an EMBL/GenBank/DDBJ whole genome shotgun (WGS) entry which is preliminary data.</text>
</comment>